<name>A0A1V3WTR8_MYCKA</name>
<evidence type="ECO:0000313" key="2">
    <source>
        <dbReference type="EMBL" id="OOK70384.1"/>
    </source>
</evidence>
<dbReference type="EMBL" id="MVBM01000006">
    <property type="protein sequence ID" value="OOK70384.1"/>
    <property type="molecule type" value="Genomic_DNA"/>
</dbReference>
<gene>
    <name evidence="2" type="ORF">BZL30_6213</name>
</gene>
<reference evidence="2 3" key="1">
    <citation type="submission" date="2017-02" db="EMBL/GenBank/DDBJ databases">
        <title>Complete genome sequences of Mycobacterium kansasii strains isolated from rhesus macaques.</title>
        <authorList>
            <person name="Panda A."/>
            <person name="Nagaraj S."/>
            <person name="Zhao X."/>
            <person name="Tettelin H."/>
            <person name="Detolla L.J."/>
        </authorList>
    </citation>
    <scope>NUCLEOTIDE SEQUENCE [LARGE SCALE GENOMIC DNA]</scope>
    <source>
        <strain evidence="2 3">11-3813</strain>
    </source>
</reference>
<organism evidence="2 3">
    <name type="scientific">Mycobacterium kansasii</name>
    <dbReference type="NCBI Taxonomy" id="1768"/>
    <lineage>
        <taxon>Bacteria</taxon>
        <taxon>Bacillati</taxon>
        <taxon>Actinomycetota</taxon>
        <taxon>Actinomycetes</taxon>
        <taxon>Mycobacteriales</taxon>
        <taxon>Mycobacteriaceae</taxon>
        <taxon>Mycobacterium</taxon>
    </lineage>
</organism>
<sequence>MLSGAGDQRALTGSAGQAIEAGRPAAPVRPRRRQLRWHCLFRRHRHQPGKAR</sequence>
<dbReference type="Proteomes" id="UP000189229">
    <property type="component" value="Unassembled WGS sequence"/>
</dbReference>
<comment type="caution">
    <text evidence="2">The sequence shown here is derived from an EMBL/GenBank/DDBJ whole genome shotgun (WGS) entry which is preliminary data.</text>
</comment>
<evidence type="ECO:0000256" key="1">
    <source>
        <dbReference type="SAM" id="MobiDB-lite"/>
    </source>
</evidence>
<feature type="region of interest" description="Disordered" evidence="1">
    <location>
        <begin position="1"/>
        <end position="32"/>
    </location>
</feature>
<evidence type="ECO:0000313" key="3">
    <source>
        <dbReference type="Proteomes" id="UP000189229"/>
    </source>
</evidence>
<accession>A0A1V3WTR8</accession>
<proteinExistence type="predicted"/>
<protein>
    <submittedName>
        <fullName evidence="2">Uncharacterized protein</fullName>
    </submittedName>
</protein>
<dbReference type="AlphaFoldDB" id="A0A1V3WTR8"/>